<reference evidence="9" key="1">
    <citation type="submission" date="2021-02" db="EMBL/GenBank/DDBJ databases">
        <title>Genome sequence of Rhodospirillales sp. strain TMPK1 isolated from soil.</title>
        <authorList>
            <person name="Nakai R."/>
            <person name="Kusada H."/>
            <person name="Tamaki H."/>
        </authorList>
    </citation>
    <scope>NUCLEOTIDE SEQUENCE</scope>
    <source>
        <strain evidence="9">TMPK1</strain>
    </source>
</reference>
<keyword evidence="2 6" id="KW-0119">Carbohydrate metabolism</keyword>
<feature type="chain" id="PRO_5035754129" description="Beta-xylanase" evidence="7">
    <location>
        <begin position="19"/>
        <end position="370"/>
    </location>
</feature>
<evidence type="ECO:0000313" key="9">
    <source>
        <dbReference type="EMBL" id="GIL41164.1"/>
    </source>
</evidence>
<evidence type="ECO:0000256" key="3">
    <source>
        <dbReference type="ARBA" id="ARBA00023295"/>
    </source>
</evidence>
<comment type="caution">
    <text evidence="9">The sequence shown here is derived from an EMBL/GenBank/DDBJ whole genome shotgun (WGS) entry which is preliminary data.</text>
</comment>
<accession>A0A8S8XEX2</accession>
<dbReference type="Proteomes" id="UP000681075">
    <property type="component" value="Unassembled WGS sequence"/>
</dbReference>
<feature type="signal peptide" evidence="7">
    <location>
        <begin position="1"/>
        <end position="18"/>
    </location>
</feature>
<feature type="active site" description="Nucleophile" evidence="5">
    <location>
        <position position="256"/>
    </location>
</feature>
<evidence type="ECO:0000256" key="2">
    <source>
        <dbReference type="ARBA" id="ARBA00023277"/>
    </source>
</evidence>
<proteinExistence type="inferred from homology"/>
<gene>
    <name evidence="9" type="primary">xynA</name>
    <name evidence="9" type="ORF">TMPK1_34010</name>
</gene>
<feature type="domain" description="GH10" evidence="8">
    <location>
        <begin position="15"/>
        <end position="362"/>
    </location>
</feature>
<dbReference type="PRINTS" id="PR00134">
    <property type="entry name" value="GLHYDRLASE10"/>
</dbReference>
<evidence type="ECO:0000256" key="6">
    <source>
        <dbReference type="RuleBase" id="RU361174"/>
    </source>
</evidence>
<name>A0A8S8XEX2_9PROT</name>
<sequence length="370" mass="41449">MRAAVALLLVLAPVLASAATLKESYDGLFRIGVALNQRQFEERDQRALKIVAAEFNSISPENALKWESVHPRPAEYRFDAADRYVAFGEKQGMQVIGHALVWHNQTPSWVFQDERGAPLTRDALLARMREHIHTVVGRYKGRIAGWDVVNEALDEDGTLRKSPWQRIIGDDYIEQAFAFAREADPSAELYYNDYSIEREAKRAGAVRLMQRLLARGVKITAIGLQGHDHLRYPSGAQQEATIRAFASLGLQVNITELDIDPLPRIADEVTAEVTLSAAATDALNPYRSGLPDAKQRELAEKYGELFAIFAKYRGTIGRVTFWGVTDGDSWLNDWPVRGRTSYPLLFDRAGARKPAYDEVLAVAKRLEAKP</sequence>
<dbReference type="PANTHER" id="PTHR31490">
    <property type="entry name" value="GLYCOSYL HYDROLASE"/>
    <property type="match status" value="1"/>
</dbReference>
<evidence type="ECO:0000256" key="1">
    <source>
        <dbReference type="ARBA" id="ARBA00022801"/>
    </source>
</evidence>
<dbReference type="GO" id="GO:0000272">
    <property type="term" value="P:polysaccharide catabolic process"/>
    <property type="evidence" value="ECO:0007669"/>
    <property type="project" value="UniProtKB-KW"/>
</dbReference>
<dbReference type="EC" id="3.2.1.8" evidence="6"/>
<dbReference type="GO" id="GO:0031176">
    <property type="term" value="F:endo-1,4-beta-xylanase activity"/>
    <property type="evidence" value="ECO:0007669"/>
    <property type="project" value="UniProtKB-EC"/>
</dbReference>
<evidence type="ECO:0000259" key="8">
    <source>
        <dbReference type="PROSITE" id="PS51760"/>
    </source>
</evidence>
<evidence type="ECO:0000313" key="10">
    <source>
        <dbReference type="Proteomes" id="UP000681075"/>
    </source>
</evidence>
<keyword evidence="10" id="KW-1185">Reference proteome</keyword>
<keyword evidence="4 6" id="KW-0624">Polysaccharide degradation</keyword>
<dbReference type="AlphaFoldDB" id="A0A8S8XEX2"/>
<dbReference type="InterPro" id="IPR031158">
    <property type="entry name" value="GH10_AS"/>
</dbReference>
<dbReference type="RefSeq" id="WP_420244537.1">
    <property type="nucleotide sequence ID" value="NZ_BOPV01000001.1"/>
</dbReference>
<dbReference type="PROSITE" id="PS00591">
    <property type="entry name" value="GH10_1"/>
    <property type="match status" value="1"/>
</dbReference>
<dbReference type="SUPFAM" id="SSF51445">
    <property type="entry name" value="(Trans)glycosidases"/>
    <property type="match status" value="1"/>
</dbReference>
<protein>
    <recommendedName>
        <fullName evidence="6">Beta-xylanase</fullName>
        <ecNumber evidence="6">3.2.1.8</ecNumber>
    </recommendedName>
</protein>
<comment type="catalytic activity">
    <reaction evidence="6">
        <text>Endohydrolysis of (1-&gt;4)-beta-D-xylosidic linkages in xylans.</text>
        <dbReference type="EC" id="3.2.1.8"/>
    </reaction>
</comment>
<dbReference type="SMART" id="SM00633">
    <property type="entry name" value="Glyco_10"/>
    <property type="match status" value="1"/>
</dbReference>
<keyword evidence="1 6" id="KW-0378">Hydrolase</keyword>
<dbReference type="InterPro" id="IPR044846">
    <property type="entry name" value="GH10"/>
</dbReference>
<evidence type="ECO:0000256" key="7">
    <source>
        <dbReference type="SAM" id="SignalP"/>
    </source>
</evidence>
<dbReference type="PROSITE" id="PS51760">
    <property type="entry name" value="GH10_2"/>
    <property type="match status" value="1"/>
</dbReference>
<dbReference type="InterPro" id="IPR017853">
    <property type="entry name" value="GH"/>
</dbReference>
<organism evidence="9 10">
    <name type="scientific">Roseiterribacter gracilis</name>
    <dbReference type="NCBI Taxonomy" id="2812848"/>
    <lineage>
        <taxon>Bacteria</taxon>
        <taxon>Pseudomonadati</taxon>
        <taxon>Pseudomonadota</taxon>
        <taxon>Alphaproteobacteria</taxon>
        <taxon>Rhodospirillales</taxon>
        <taxon>Roseiterribacteraceae</taxon>
        <taxon>Roseiterribacter</taxon>
    </lineage>
</organism>
<dbReference type="EMBL" id="BOPV01000001">
    <property type="protein sequence ID" value="GIL41164.1"/>
    <property type="molecule type" value="Genomic_DNA"/>
</dbReference>
<dbReference type="Gene3D" id="3.20.20.80">
    <property type="entry name" value="Glycosidases"/>
    <property type="match status" value="1"/>
</dbReference>
<comment type="similarity">
    <text evidence="6">Belongs to the glycosyl hydrolase 10 (cellulase F) family.</text>
</comment>
<dbReference type="InterPro" id="IPR001000">
    <property type="entry name" value="GH10_dom"/>
</dbReference>
<keyword evidence="3 6" id="KW-0326">Glycosidase</keyword>
<evidence type="ECO:0000256" key="5">
    <source>
        <dbReference type="PROSITE-ProRule" id="PRU10061"/>
    </source>
</evidence>
<evidence type="ECO:0000256" key="4">
    <source>
        <dbReference type="ARBA" id="ARBA00023326"/>
    </source>
</evidence>
<dbReference type="PANTHER" id="PTHR31490:SF90">
    <property type="entry name" value="ENDO-1,4-BETA-XYLANASE A"/>
    <property type="match status" value="1"/>
</dbReference>
<keyword evidence="7" id="KW-0732">Signal</keyword>
<dbReference type="Pfam" id="PF00331">
    <property type="entry name" value="Glyco_hydro_10"/>
    <property type="match status" value="1"/>
</dbReference>